<dbReference type="SUPFAM" id="SSF158472">
    <property type="entry name" value="HAMP domain-like"/>
    <property type="match status" value="1"/>
</dbReference>
<evidence type="ECO:0000256" key="6">
    <source>
        <dbReference type="ARBA" id="ARBA00022692"/>
    </source>
</evidence>
<evidence type="ECO:0000256" key="8">
    <source>
        <dbReference type="ARBA" id="ARBA00022989"/>
    </source>
</evidence>
<sequence length="195" mass="22562">MILFIFSFILSTKIVIPIIKLNKDTQEISNGNFNFDVSVKSNDEIGELAQSFEMMKIKIKNQIDTIKKDRDNLIKSESHRKVFYDNVTHEIKTPLTIIDGYAQMILDEEGQEKNIVIKAASKIKNESNKLINMIIDILNLSKLESKSSNDLKEKIDVKMMIENICCQISIKAKKYEISIEKQLEDTFMYMQIVMT</sequence>
<dbReference type="PROSITE" id="PS50885">
    <property type="entry name" value="HAMP"/>
    <property type="match status" value="1"/>
</dbReference>
<dbReference type="InterPro" id="IPR003661">
    <property type="entry name" value="HisK_dim/P_dom"/>
</dbReference>
<dbReference type="InterPro" id="IPR050398">
    <property type="entry name" value="HssS/ArlS-like"/>
</dbReference>
<feature type="domain" description="HAMP" evidence="11">
    <location>
        <begin position="12"/>
        <end position="64"/>
    </location>
</feature>
<dbReference type="PANTHER" id="PTHR45528">
    <property type="entry name" value="SENSOR HISTIDINE KINASE CPXA"/>
    <property type="match status" value="1"/>
</dbReference>
<evidence type="ECO:0000256" key="3">
    <source>
        <dbReference type="ARBA" id="ARBA00012438"/>
    </source>
</evidence>
<dbReference type="GO" id="GO:0005886">
    <property type="term" value="C:plasma membrane"/>
    <property type="evidence" value="ECO:0007669"/>
    <property type="project" value="TreeGrafter"/>
</dbReference>
<name>A0A2S7F764_CLOBU</name>
<evidence type="ECO:0000256" key="5">
    <source>
        <dbReference type="ARBA" id="ARBA00022679"/>
    </source>
</evidence>
<dbReference type="EC" id="2.7.13.3" evidence="3"/>
<evidence type="ECO:0000313" key="13">
    <source>
        <dbReference type="Proteomes" id="UP000238081"/>
    </source>
</evidence>
<dbReference type="Gene3D" id="6.10.340.10">
    <property type="match status" value="1"/>
</dbReference>
<dbReference type="Proteomes" id="UP000238081">
    <property type="component" value="Unassembled WGS sequence"/>
</dbReference>
<keyword evidence="7" id="KW-0418">Kinase</keyword>
<gene>
    <name evidence="12" type="ORF">AWN73_17595</name>
</gene>
<dbReference type="InterPro" id="IPR036097">
    <property type="entry name" value="HisK_dim/P_sf"/>
</dbReference>
<organism evidence="12 13">
    <name type="scientific">Clostridium butyricum</name>
    <dbReference type="NCBI Taxonomy" id="1492"/>
    <lineage>
        <taxon>Bacteria</taxon>
        <taxon>Bacillati</taxon>
        <taxon>Bacillota</taxon>
        <taxon>Clostridia</taxon>
        <taxon>Eubacteriales</taxon>
        <taxon>Clostridiaceae</taxon>
        <taxon>Clostridium</taxon>
    </lineage>
</organism>
<dbReference type="EMBL" id="LRDH01000131">
    <property type="protein sequence ID" value="PPV12867.1"/>
    <property type="molecule type" value="Genomic_DNA"/>
</dbReference>
<dbReference type="Pfam" id="PF00512">
    <property type="entry name" value="HisKA"/>
    <property type="match status" value="1"/>
</dbReference>
<comment type="subcellular location">
    <subcellularLocation>
        <location evidence="2">Membrane</location>
        <topology evidence="2">Multi-pass membrane protein</topology>
    </subcellularLocation>
</comment>
<evidence type="ECO:0000259" key="11">
    <source>
        <dbReference type="PROSITE" id="PS50885"/>
    </source>
</evidence>
<reference evidence="12 13" key="1">
    <citation type="submission" date="2016-01" db="EMBL/GenBank/DDBJ databases">
        <title>Characterization of the Clostridium difficile lineages that are prevalent in Hong Kong and China.</title>
        <authorList>
            <person name="Kwok J.S.-L."/>
            <person name="Lam W.-Y."/>
            <person name="Ip M."/>
            <person name="Chan T.-F."/>
            <person name="Hawkey P.M."/>
            <person name="Tsui S.K.-W."/>
        </authorList>
    </citation>
    <scope>NUCLEOTIDE SEQUENCE [LARGE SCALE GENOMIC DNA]</scope>
    <source>
        <strain evidence="12 13">300064</strain>
    </source>
</reference>
<dbReference type="CDD" id="cd06225">
    <property type="entry name" value="HAMP"/>
    <property type="match status" value="1"/>
</dbReference>
<dbReference type="SMART" id="SM00388">
    <property type="entry name" value="HisKA"/>
    <property type="match status" value="1"/>
</dbReference>
<dbReference type="InterPro" id="IPR003660">
    <property type="entry name" value="HAMP_dom"/>
</dbReference>
<dbReference type="FunFam" id="1.10.287.130:FF:000001">
    <property type="entry name" value="Two-component sensor histidine kinase"/>
    <property type="match status" value="1"/>
</dbReference>
<keyword evidence="10" id="KW-0472">Membrane</keyword>
<proteinExistence type="predicted"/>
<evidence type="ECO:0000256" key="9">
    <source>
        <dbReference type="ARBA" id="ARBA00023012"/>
    </source>
</evidence>
<dbReference type="SMART" id="SM00304">
    <property type="entry name" value="HAMP"/>
    <property type="match status" value="1"/>
</dbReference>
<accession>A0A2S7F764</accession>
<keyword evidence="9" id="KW-0902">Two-component regulatory system</keyword>
<protein>
    <recommendedName>
        <fullName evidence="3">histidine kinase</fullName>
        <ecNumber evidence="3">2.7.13.3</ecNumber>
    </recommendedName>
</protein>
<dbReference type="SUPFAM" id="SSF47384">
    <property type="entry name" value="Homodimeric domain of signal transducing histidine kinase"/>
    <property type="match status" value="1"/>
</dbReference>
<keyword evidence="8" id="KW-1133">Transmembrane helix</keyword>
<evidence type="ECO:0000256" key="2">
    <source>
        <dbReference type="ARBA" id="ARBA00004141"/>
    </source>
</evidence>
<evidence type="ECO:0000256" key="1">
    <source>
        <dbReference type="ARBA" id="ARBA00000085"/>
    </source>
</evidence>
<comment type="caution">
    <text evidence="12">The sequence shown here is derived from an EMBL/GenBank/DDBJ whole genome shotgun (WGS) entry which is preliminary data.</text>
</comment>
<evidence type="ECO:0000256" key="7">
    <source>
        <dbReference type="ARBA" id="ARBA00022777"/>
    </source>
</evidence>
<keyword evidence="6" id="KW-0812">Transmembrane</keyword>
<keyword evidence="5" id="KW-0808">Transferase</keyword>
<evidence type="ECO:0000256" key="10">
    <source>
        <dbReference type="ARBA" id="ARBA00023136"/>
    </source>
</evidence>
<evidence type="ECO:0000256" key="4">
    <source>
        <dbReference type="ARBA" id="ARBA00022553"/>
    </source>
</evidence>
<dbReference type="Gene3D" id="1.10.287.130">
    <property type="match status" value="1"/>
</dbReference>
<comment type="catalytic activity">
    <reaction evidence="1">
        <text>ATP + protein L-histidine = ADP + protein N-phospho-L-histidine.</text>
        <dbReference type="EC" id="2.7.13.3"/>
    </reaction>
</comment>
<dbReference type="AlphaFoldDB" id="A0A2S7F764"/>
<dbReference type="CDD" id="cd00082">
    <property type="entry name" value="HisKA"/>
    <property type="match status" value="1"/>
</dbReference>
<dbReference type="GO" id="GO:0000155">
    <property type="term" value="F:phosphorelay sensor kinase activity"/>
    <property type="evidence" value="ECO:0007669"/>
    <property type="project" value="InterPro"/>
</dbReference>
<evidence type="ECO:0000313" key="12">
    <source>
        <dbReference type="EMBL" id="PPV12867.1"/>
    </source>
</evidence>
<keyword evidence="4" id="KW-0597">Phosphoprotein</keyword>
<dbReference type="Pfam" id="PF00672">
    <property type="entry name" value="HAMP"/>
    <property type="match status" value="1"/>
</dbReference>
<dbReference type="PANTHER" id="PTHR45528:SF10">
    <property type="entry name" value="METHYL-ACCEPTING CHEMOTAXIS PROTEIN"/>
    <property type="match status" value="1"/>
</dbReference>